<evidence type="ECO:0000256" key="8">
    <source>
        <dbReference type="SAM" id="Phobius"/>
    </source>
</evidence>
<sequence>MIKKLQRKFIMITMGSLALVIAILLGSINAINLYQMEKKINGAMDLLIENQGRFPQFERKKPPQMEPRSGFKMDEETPFETRYFVVEVNEDGTIRTIDTSHIAAVSSEDAKEYGNKVIESGKKKGYKGIYKYAVGEQSYGSIIIFVNCKNQIQTAMLFLITSVIVALINYLLVFILVYIFSKKAIKPVIESMEKQKQFITDAGHEIKTPLAIISANTDVLELTSGENEWITSIRNQTNRLDKLVKNLLILSKMDEANVNMEMKTFKLSQMVQEAADSFEAIAETQNKKYIMDIQPGIDFYGDESSIHQLVSTLLDNAMKYSDEEGTIRISLTSSKKRIQLEVYNTTEIIEKENLNKLFDRFYRADFSRSRETGGYGIGLSIVDSIVKIHHGKITVKSTDEKSISFTVILSN</sequence>
<dbReference type="GO" id="GO:0004721">
    <property type="term" value="F:phosphoprotein phosphatase activity"/>
    <property type="evidence" value="ECO:0007669"/>
    <property type="project" value="TreeGrafter"/>
</dbReference>
<dbReference type="InterPro" id="IPR005467">
    <property type="entry name" value="His_kinase_dom"/>
</dbReference>
<keyword evidence="8" id="KW-1133">Transmembrane helix</keyword>
<dbReference type="PANTHER" id="PTHR45453">
    <property type="entry name" value="PHOSPHATE REGULON SENSOR PROTEIN PHOR"/>
    <property type="match status" value="1"/>
</dbReference>
<dbReference type="GO" id="GO:0005886">
    <property type="term" value="C:plasma membrane"/>
    <property type="evidence" value="ECO:0007669"/>
    <property type="project" value="TreeGrafter"/>
</dbReference>
<evidence type="ECO:0000313" key="10">
    <source>
        <dbReference type="EMBL" id="ROR28472.1"/>
    </source>
</evidence>
<dbReference type="RefSeq" id="WP_123608980.1">
    <property type="nucleotide sequence ID" value="NZ_RJVG01000004.1"/>
</dbReference>
<evidence type="ECO:0000256" key="5">
    <source>
        <dbReference type="ARBA" id="ARBA00022679"/>
    </source>
</evidence>
<evidence type="ECO:0000259" key="9">
    <source>
        <dbReference type="PROSITE" id="PS50109"/>
    </source>
</evidence>
<dbReference type="EMBL" id="RJVG01000004">
    <property type="protein sequence ID" value="ROR28472.1"/>
    <property type="molecule type" value="Genomic_DNA"/>
</dbReference>
<keyword evidence="8" id="KW-0472">Membrane</keyword>
<dbReference type="GO" id="GO:0000155">
    <property type="term" value="F:phosphorelay sensor kinase activity"/>
    <property type="evidence" value="ECO:0007669"/>
    <property type="project" value="InterPro"/>
</dbReference>
<dbReference type="InterPro" id="IPR050351">
    <property type="entry name" value="BphY/WalK/GraS-like"/>
</dbReference>
<accession>A0A3N1XTH8</accession>
<dbReference type="GO" id="GO:0016036">
    <property type="term" value="P:cellular response to phosphate starvation"/>
    <property type="evidence" value="ECO:0007669"/>
    <property type="project" value="TreeGrafter"/>
</dbReference>
<dbReference type="InterPro" id="IPR036890">
    <property type="entry name" value="HATPase_C_sf"/>
</dbReference>
<dbReference type="EC" id="2.7.13.3" evidence="3"/>
<name>A0A3N1XTH8_9FIRM</name>
<dbReference type="Gene3D" id="1.10.287.130">
    <property type="match status" value="1"/>
</dbReference>
<dbReference type="PROSITE" id="PS50109">
    <property type="entry name" value="HIS_KIN"/>
    <property type="match status" value="1"/>
</dbReference>
<dbReference type="InterPro" id="IPR036097">
    <property type="entry name" value="HisK_dim/P_sf"/>
</dbReference>
<dbReference type="AlphaFoldDB" id="A0A3N1XTH8"/>
<dbReference type="Pfam" id="PF02518">
    <property type="entry name" value="HATPase_c"/>
    <property type="match status" value="1"/>
</dbReference>
<dbReference type="CDD" id="cd00082">
    <property type="entry name" value="HisKA"/>
    <property type="match status" value="1"/>
</dbReference>
<keyword evidence="6 10" id="KW-0418">Kinase</keyword>
<proteinExistence type="predicted"/>
<dbReference type="SUPFAM" id="SSF47384">
    <property type="entry name" value="Homodimeric domain of signal transducing histidine kinase"/>
    <property type="match status" value="1"/>
</dbReference>
<dbReference type="PANTHER" id="PTHR45453:SF1">
    <property type="entry name" value="PHOSPHATE REGULON SENSOR PROTEIN PHOR"/>
    <property type="match status" value="1"/>
</dbReference>
<evidence type="ECO:0000313" key="11">
    <source>
        <dbReference type="Proteomes" id="UP000273083"/>
    </source>
</evidence>
<organism evidence="10 11">
    <name type="scientific">Mobilisporobacter senegalensis</name>
    <dbReference type="NCBI Taxonomy" id="1329262"/>
    <lineage>
        <taxon>Bacteria</taxon>
        <taxon>Bacillati</taxon>
        <taxon>Bacillota</taxon>
        <taxon>Clostridia</taxon>
        <taxon>Lachnospirales</taxon>
        <taxon>Lachnospiraceae</taxon>
        <taxon>Mobilisporobacter</taxon>
    </lineage>
</organism>
<keyword evidence="4" id="KW-0597">Phosphoprotein</keyword>
<dbReference type="OrthoDB" id="9813151at2"/>
<evidence type="ECO:0000256" key="4">
    <source>
        <dbReference type="ARBA" id="ARBA00022553"/>
    </source>
</evidence>
<feature type="transmembrane region" description="Helical" evidence="8">
    <location>
        <begin position="155"/>
        <end position="180"/>
    </location>
</feature>
<keyword evidence="11" id="KW-1185">Reference proteome</keyword>
<comment type="subcellular location">
    <subcellularLocation>
        <location evidence="2">Membrane</location>
    </subcellularLocation>
</comment>
<dbReference type="Proteomes" id="UP000273083">
    <property type="component" value="Unassembled WGS sequence"/>
</dbReference>
<keyword evidence="5" id="KW-0808">Transferase</keyword>
<evidence type="ECO:0000256" key="1">
    <source>
        <dbReference type="ARBA" id="ARBA00000085"/>
    </source>
</evidence>
<dbReference type="SMART" id="SM00388">
    <property type="entry name" value="HisKA"/>
    <property type="match status" value="1"/>
</dbReference>
<keyword evidence="7" id="KW-0902">Two-component regulatory system</keyword>
<feature type="domain" description="Histidine kinase" evidence="9">
    <location>
        <begin position="201"/>
        <end position="411"/>
    </location>
</feature>
<dbReference type="InterPro" id="IPR003594">
    <property type="entry name" value="HATPase_dom"/>
</dbReference>
<dbReference type="Gene3D" id="3.30.565.10">
    <property type="entry name" value="Histidine kinase-like ATPase, C-terminal domain"/>
    <property type="match status" value="1"/>
</dbReference>
<gene>
    <name evidence="10" type="ORF">EDD66_10454</name>
</gene>
<dbReference type="FunFam" id="3.30.565.10:FF:000006">
    <property type="entry name" value="Sensor histidine kinase WalK"/>
    <property type="match status" value="1"/>
</dbReference>
<dbReference type="Pfam" id="PF00512">
    <property type="entry name" value="HisKA"/>
    <property type="match status" value="1"/>
</dbReference>
<evidence type="ECO:0000256" key="3">
    <source>
        <dbReference type="ARBA" id="ARBA00012438"/>
    </source>
</evidence>
<evidence type="ECO:0000256" key="6">
    <source>
        <dbReference type="ARBA" id="ARBA00022777"/>
    </source>
</evidence>
<evidence type="ECO:0000256" key="2">
    <source>
        <dbReference type="ARBA" id="ARBA00004370"/>
    </source>
</evidence>
<dbReference type="InterPro" id="IPR008358">
    <property type="entry name" value="Sig_transdc_His_kin/Pase_MprB"/>
</dbReference>
<protein>
    <recommendedName>
        <fullName evidence="3">histidine kinase</fullName>
        <ecNumber evidence="3">2.7.13.3</ecNumber>
    </recommendedName>
</protein>
<keyword evidence="8" id="KW-0812">Transmembrane</keyword>
<evidence type="ECO:0000256" key="7">
    <source>
        <dbReference type="ARBA" id="ARBA00023012"/>
    </source>
</evidence>
<comment type="catalytic activity">
    <reaction evidence="1">
        <text>ATP + protein L-histidine = ADP + protein N-phospho-L-histidine.</text>
        <dbReference type="EC" id="2.7.13.3"/>
    </reaction>
</comment>
<dbReference type="InterPro" id="IPR003661">
    <property type="entry name" value="HisK_dim/P_dom"/>
</dbReference>
<dbReference type="PRINTS" id="PR01780">
    <property type="entry name" value="LANTIREGPROT"/>
</dbReference>
<dbReference type="SUPFAM" id="SSF55874">
    <property type="entry name" value="ATPase domain of HSP90 chaperone/DNA topoisomerase II/histidine kinase"/>
    <property type="match status" value="1"/>
</dbReference>
<dbReference type="SMART" id="SM00387">
    <property type="entry name" value="HATPase_c"/>
    <property type="match status" value="1"/>
</dbReference>
<comment type="caution">
    <text evidence="10">The sequence shown here is derived from an EMBL/GenBank/DDBJ whole genome shotgun (WGS) entry which is preliminary data.</text>
</comment>
<reference evidence="10 11" key="1">
    <citation type="submission" date="2018-11" db="EMBL/GenBank/DDBJ databases">
        <title>Genomic Encyclopedia of Type Strains, Phase IV (KMG-IV): sequencing the most valuable type-strain genomes for metagenomic binning, comparative biology and taxonomic classification.</title>
        <authorList>
            <person name="Goeker M."/>
        </authorList>
    </citation>
    <scope>NUCLEOTIDE SEQUENCE [LARGE SCALE GENOMIC DNA]</scope>
    <source>
        <strain evidence="10 11">DSM 26537</strain>
    </source>
</reference>